<dbReference type="Proteomes" id="UP001447516">
    <property type="component" value="Unassembled WGS sequence"/>
</dbReference>
<dbReference type="SUPFAM" id="SSF54427">
    <property type="entry name" value="NTF2-like"/>
    <property type="match status" value="1"/>
</dbReference>
<dbReference type="EMBL" id="JBDJAW010000010">
    <property type="protein sequence ID" value="MEN3536297.1"/>
    <property type="molecule type" value="Genomic_DNA"/>
</dbReference>
<keyword evidence="2" id="KW-1185">Reference proteome</keyword>
<proteinExistence type="predicted"/>
<name>A0ABV0AQ45_9ACTN</name>
<protein>
    <recommendedName>
        <fullName evidence="3">Nuclear transport factor 2 family protein</fullName>
    </recommendedName>
</protein>
<accession>A0ABV0AQ45</accession>
<sequence>MAGLDLKDLTDRYVAVWNEPDPERRRAAIRELWSPDAVHVLRPPQEMREAAEGLGFDRLVLEARGHDALEPRVTRAYEEFVAPGTFVFRPCGDAERLHDVVKFHWEMVTRDGGDVAAIGLEILMLGADGRVLGDYQFIEG</sequence>
<evidence type="ECO:0008006" key="3">
    <source>
        <dbReference type="Google" id="ProtNLM"/>
    </source>
</evidence>
<dbReference type="Gene3D" id="3.10.450.50">
    <property type="match status" value="1"/>
</dbReference>
<dbReference type="RefSeq" id="WP_346226291.1">
    <property type="nucleotide sequence ID" value="NZ_JBDJAW010000010.1"/>
</dbReference>
<dbReference type="InterPro" id="IPR032710">
    <property type="entry name" value="NTF2-like_dom_sf"/>
</dbReference>
<organism evidence="1 2">
    <name type="scientific">Microbispora maris</name>
    <dbReference type="NCBI Taxonomy" id="3144104"/>
    <lineage>
        <taxon>Bacteria</taxon>
        <taxon>Bacillati</taxon>
        <taxon>Actinomycetota</taxon>
        <taxon>Actinomycetes</taxon>
        <taxon>Streptosporangiales</taxon>
        <taxon>Streptosporangiaceae</taxon>
        <taxon>Microbispora</taxon>
    </lineage>
</organism>
<evidence type="ECO:0000313" key="2">
    <source>
        <dbReference type="Proteomes" id="UP001447516"/>
    </source>
</evidence>
<evidence type="ECO:0000313" key="1">
    <source>
        <dbReference type="EMBL" id="MEN3536297.1"/>
    </source>
</evidence>
<reference evidence="1 2" key="1">
    <citation type="submission" date="2024-05" db="EMBL/GenBank/DDBJ databases">
        <title>Microbispora sp.ZYX-F-249.</title>
        <authorList>
            <person name="Xie H."/>
        </authorList>
    </citation>
    <scope>NUCLEOTIDE SEQUENCE [LARGE SCALE GENOMIC DNA]</scope>
    <source>
        <strain evidence="1 2">ZYX-F-249</strain>
    </source>
</reference>
<gene>
    <name evidence="1" type="ORF">AAH991_14365</name>
</gene>
<comment type="caution">
    <text evidence="1">The sequence shown here is derived from an EMBL/GenBank/DDBJ whole genome shotgun (WGS) entry which is preliminary data.</text>
</comment>